<evidence type="ECO:0000313" key="3">
    <source>
        <dbReference type="Proteomes" id="UP001302120"/>
    </source>
</evidence>
<keyword evidence="1" id="KW-0472">Membrane</keyword>
<organism evidence="2 3">
    <name type="scientific">Nodularia harveyana UHCC-0300</name>
    <dbReference type="NCBI Taxonomy" id="2974287"/>
    <lineage>
        <taxon>Bacteria</taxon>
        <taxon>Bacillati</taxon>
        <taxon>Cyanobacteriota</taxon>
        <taxon>Cyanophyceae</taxon>
        <taxon>Nostocales</taxon>
        <taxon>Nodulariaceae</taxon>
        <taxon>Nodularia</taxon>
    </lineage>
</organism>
<keyword evidence="1" id="KW-0812">Transmembrane</keyword>
<reference evidence="2 3" key="1">
    <citation type="submission" date="2023-12" db="EMBL/GenBank/DDBJ databases">
        <title>Baltic Sea Cyanobacteria.</title>
        <authorList>
            <person name="Delbaje E."/>
            <person name="Fewer D.P."/>
            <person name="Shishido T.K."/>
        </authorList>
    </citation>
    <scope>NUCLEOTIDE SEQUENCE [LARGE SCALE GENOMIC DNA]</scope>
    <source>
        <strain evidence="2 3">UHCC-0300</strain>
    </source>
</reference>
<feature type="transmembrane region" description="Helical" evidence="1">
    <location>
        <begin position="391"/>
        <end position="417"/>
    </location>
</feature>
<comment type="caution">
    <text evidence="2">The sequence shown here is derived from an EMBL/GenBank/DDBJ whole genome shotgun (WGS) entry which is preliminary data.</text>
</comment>
<proteinExistence type="predicted"/>
<keyword evidence="3" id="KW-1185">Reference proteome</keyword>
<feature type="transmembrane region" description="Helical" evidence="1">
    <location>
        <begin position="471"/>
        <end position="504"/>
    </location>
</feature>
<evidence type="ECO:0000313" key="2">
    <source>
        <dbReference type="EMBL" id="MEA5579959.1"/>
    </source>
</evidence>
<accession>A0ABU5U8V9</accession>
<evidence type="ECO:0000256" key="1">
    <source>
        <dbReference type="SAM" id="Phobius"/>
    </source>
</evidence>
<name>A0ABU5U8V9_9CYAN</name>
<feature type="transmembrane region" description="Helical" evidence="1">
    <location>
        <begin position="429"/>
        <end position="451"/>
    </location>
</feature>
<dbReference type="RefSeq" id="WP_323194299.1">
    <property type="nucleotide sequence ID" value="NZ_JAYGHG010000001.1"/>
</dbReference>
<keyword evidence="1" id="KW-1133">Transmembrane helix</keyword>
<dbReference type="Proteomes" id="UP001302120">
    <property type="component" value="Unassembled WGS sequence"/>
</dbReference>
<gene>
    <name evidence="2" type="ORF">VB620_01225</name>
</gene>
<protein>
    <submittedName>
        <fullName evidence="2">Uncharacterized protein</fullName>
    </submittedName>
</protein>
<dbReference type="EMBL" id="JAYGHG010000001">
    <property type="protein sequence ID" value="MEA5579959.1"/>
    <property type="molecule type" value="Genomic_DNA"/>
</dbReference>
<sequence length="524" mass="55528">MTEQNMQAQQDELQHIFVAYGTAKQGGTQQVTSRSGKSYEVKITANCLEETKLRLKRRNSQKNHNSFKGIISKIYENFSPEYINNENDIIIIVHTLFDNSTNIEKIIYDLINNADIKLTSKERCANVYQNISDAKSIDDLPALNLLEFIVSSSQINSSVSKRYNIASQSSRLFKIEQCIENALTASNLNKNEKQLIRGTYQCIRAGENIADFEILNQLDTIIQNSSLPDELKQIYFRYSVTARASTADLFIVDIIDSFSGIKSSTHKSEILSTYSAIRDGKQVSEQANLKLLDSLILDSQIPDDCKVIYKLMREQVSNQNGKKNDDVFAKVTIISDSVKKAAGIVPNAIQIASTTGIKAGTGIAISTLSGGAATNATLALLGGGSVAAGGLGMLGGLAVATGGAALIGAAALVSVASVSQMDAEDKKKLGIAAGVGVATSAAAVSTAWAAMGAFGVASTGTAISTLSGAAAYSSIMAALGGVGVMTGGAAVIAAGAGFAAWKFFQGDKNNPKRILKQLEAKLYS</sequence>